<name>A0A1W1DF99_9ZZZZ</name>
<protein>
    <submittedName>
        <fullName evidence="2">Dihydroxy-acid dehydratase</fullName>
        <ecNumber evidence="2">4.2.1.9</ecNumber>
    </submittedName>
</protein>
<reference evidence="2" key="1">
    <citation type="submission" date="2016-10" db="EMBL/GenBank/DDBJ databases">
        <authorList>
            <person name="de Groot N.N."/>
        </authorList>
    </citation>
    <scope>NUCLEOTIDE SEQUENCE</scope>
</reference>
<accession>A0A1W1DF99</accession>
<organism evidence="2">
    <name type="scientific">hydrothermal vent metagenome</name>
    <dbReference type="NCBI Taxonomy" id="652676"/>
    <lineage>
        <taxon>unclassified sequences</taxon>
        <taxon>metagenomes</taxon>
        <taxon>ecological metagenomes</taxon>
    </lineage>
</organism>
<dbReference type="EMBL" id="FPHU01000028">
    <property type="protein sequence ID" value="SFV80003.1"/>
    <property type="molecule type" value="Genomic_DNA"/>
</dbReference>
<gene>
    <name evidence="2" type="ORF">MNB_SUP05-13-658</name>
</gene>
<dbReference type="PANTHER" id="PTHR21000:SF5">
    <property type="entry name" value="DIHYDROXY-ACID DEHYDRATASE, MITOCHONDRIAL"/>
    <property type="match status" value="1"/>
</dbReference>
<feature type="domain" description="Dihydroxy-acid/6-phosphogluconate dehydratase C-terminal" evidence="1">
    <location>
        <begin position="2"/>
        <end position="62"/>
    </location>
</feature>
<evidence type="ECO:0000313" key="2">
    <source>
        <dbReference type="EMBL" id="SFV80003.1"/>
    </source>
</evidence>
<dbReference type="SUPFAM" id="SSF52016">
    <property type="entry name" value="LeuD/IlvD-like"/>
    <property type="match status" value="1"/>
</dbReference>
<dbReference type="EC" id="4.2.1.9" evidence="2"/>
<keyword evidence="2" id="KW-0456">Lyase</keyword>
<dbReference type="GO" id="GO:0004160">
    <property type="term" value="F:dihydroxy-acid dehydratase activity"/>
    <property type="evidence" value="ECO:0007669"/>
    <property type="project" value="UniProtKB-EC"/>
</dbReference>
<proteinExistence type="predicted"/>
<dbReference type="Pfam" id="PF24877">
    <property type="entry name" value="ILV_EDD_C"/>
    <property type="match status" value="1"/>
</dbReference>
<dbReference type="PANTHER" id="PTHR21000">
    <property type="entry name" value="DIHYDROXY-ACID DEHYDRATASE DAD"/>
    <property type="match status" value="1"/>
</dbReference>
<dbReference type="AlphaFoldDB" id="A0A1W1DF99"/>
<dbReference type="GO" id="GO:0009082">
    <property type="term" value="P:branched-chain amino acid biosynthetic process"/>
    <property type="evidence" value="ECO:0007669"/>
    <property type="project" value="TreeGrafter"/>
</dbReference>
<dbReference type="InterPro" id="IPR050165">
    <property type="entry name" value="DHAD_IlvD/Edd"/>
</dbReference>
<dbReference type="InterPro" id="IPR056740">
    <property type="entry name" value="ILV_EDD_C"/>
</dbReference>
<sequence>MLAVVEDGDEILIDAENNILELMVDQSIIDERLSRWTQPAPNYTKGVLAKFAKLAKSASEGAVTT</sequence>
<evidence type="ECO:0000259" key="1">
    <source>
        <dbReference type="Pfam" id="PF24877"/>
    </source>
</evidence>